<feature type="domain" description="DUF1330" evidence="1">
    <location>
        <begin position="4"/>
        <end position="91"/>
    </location>
</feature>
<name>A0A2S0N164_9BURK</name>
<keyword evidence="3" id="KW-1185">Reference proteome</keyword>
<evidence type="ECO:0000313" key="2">
    <source>
        <dbReference type="EMBL" id="AVO41888.1"/>
    </source>
</evidence>
<dbReference type="AlphaFoldDB" id="A0A2S0N164"/>
<dbReference type="Pfam" id="PF07045">
    <property type="entry name" value="DUF1330"/>
    <property type="match status" value="1"/>
</dbReference>
<reference evidence="2 3" key="1">
    <citation type="submission" date="2018-03" db="EMBL/GenBank/DDBJ databases">
        <title>Genome sequencing of Simplicispira sp.</title>
        <authorList>
            <person name="Kim S.-J."/>
            <person name="Heo J."/>
            <person name="Kwon S.-W."/>
        </authorList>
    </citation>
    <scope>NUCLEOTIDE SEQUENCE [LARGE SCALE GENOMIC DNA]</scope>
    <source>
        <strain evidence="2 3">SC1-8</strain>
    </source>
</reference>
<dbReference type="OrthoDB" id="516779at2"/>
<dbReference type="EMBL" id="CP027669">
    <property type="protein sequence ID" value="AVO41888.1"/>
    <property type="molecule type" value="Genomic_DNA"/>
</dbReference>
<gene>
    <name evidence="2" type="ORF">C6571_11895</name>
</gene>
<sequence>MPEAYVVGHLTVKNAHMWEQYRSKVPQTLESWDGQLVFRGKQVAAFAGECPHSEIVVIRFPSAAAAQAWFASPAYQALLPIRTQAADVRLISYEI</sequence>
<organism evidence="2 3">
    <name type="scientific">Simplicispira suum</name>
    <dbReference type="NCBI Taxonomy" id="2109915"/>
    <lineage>
        <taxon>Bacteria</taxon>
        <taxon>Pseudomonadati</taxon>
        <taxon>Pseudomonadota</taxon>
        <taxon>Betaproteobacteria</taxon>
        <taxon>Burkholderiales</taxon>
        <taxon>Comamonadaceae</taxon>
        <taxon>Simplicispira</taxon>
    </lineage>
</organism>
<dbReference type="InterPro" id="IPR010753">
    <property type="entry name" value="DUF1330"/>
</dbReference>
<dbReference type="InterPro" id="IPR011008">
    <property type="entry name" value="Dimeric_a/b-barrel"/>
</dbReference>
<evidence type="ECO:0000259" key="1">
    <source>
        <dbReference type="Pfam" id="PF07045"/>
    </source>
</evidence>
<dbReference type="Gene3D" id="3.30.70.100">
    <property type="match status" value="1"/>
</dbReference>
<dbReference type="Proteomes" id="UP000239326">
    <property type="component" value="Chromosome"/>
</dbReference>
<protein>
    <submittedName>
        <fullName evidence="2">DUF1330 domain-containing protein</fullName>
    </submittedName>
</protein>
<proteinExistence type="predicted"/>
<dbReference type="RefSeq" id="WP_106446865.1">
    <property type="nucleotide sequence ID" value="NZ_CP027669.1"/>
</dbReference>
<evidence type="ECO:0000313" key="3">
    <source>
        <dbReference type="Proteomes" id="UP000239326"/>
    </source>
</evidence>
<dbReference type="PANTHER" id="PTHR41521">
    <property type="match status" value="1"/>
</dbReference>
<accession>A0A2S0N164</accession>
<dbReference type="PANTHER" id="PTHR41521:SF4">
    <property type="entry name" value="BLR0684 PROTEIN"/>
    <property type="match status" value="1"/>
</dbReference>
<dbReference type="KEGG" id="simp:C6571_11895"/>
<dbReference type="SUPFAM" id="SSF54909">
    <property type="entry name" value="Dimeric alpha+beta barrel"/>
    <property type="match status" value="1"/>
</dbReference>